<dbReference type="GO" id="GO:0032784">
    <property type="term" value="P:regulation of DNA-templated transcription elongation"/>
    <property type="evidence" value="ECO:0007669"/>
    <property type="project" value="InterPro"/>
</dbReference>
<evidence type="ECO:0000259" key="1">
    <source>
        <dbReference type="Pfam" id="PF01272"/>
    </source>
</evidence>
<dbReference type="RefSeq" id="WP_187077338.1">
    <property type="nucleotide sequence ID" value="NZ_JACORT010000007.1"/>
</dbReference>
<name>A0A923MTB6_9BURK</name>
<reference evidence="2" key="1">
    <citation type="submission" date="2020-08" db="EMBL/GenBank/DDBJ databases">
        <title>Ramlibacter sp. USB13 16S ribosomal RNA gene genome sequencing and assembly.</title>
        <authorList>
            <person name="Kang M."/>
        </authorList>
    </citation>
    <scope>NUCLEOTIDE SEQUENCE</scope>
    <source>
        <strain evidence="2">USB13</strain>
    </source>
</reference>
<keyword evidence="2" id="KW-0648">Protein biosynthesis</keyword>
<dbReference type="InterPro" id="IPR018151">
    <property type="entry name" value="TF_GreA/GreB_CS"/>
</dbReference>
<gene>
    <name evidence="2" type="ORF">H8N03_16705</name>
</gene>
<dbReference type="InterPro" id="IPR001437">
    <property type="entry name" value="Tscrpt_elong_fac_GreA/B_C"/>
</dbReference>
<protein>
    <submittedName>
        <fullName evidence="2">GreA/GreB family elongation factor</fullName>
    </submittedName>
</protein>
<keyword evidence="2" id="KW-0251">Elongation factor</keyword>
<comment type="caution">
    <text evidence="2">The sequence shown here is derived from an EMBL/GenBank/DDBJ whole genome shotgun (WGS) entry which is preliminary data.</text>
</comment>
<dbReference type="GO" id="GO:0003746">
    <property type="term" value="F:translation elongation factor activity"/>
    <property type="evidence" value="ECO:0007669"/>
    <property type="project" value="UniProtKB-KW"/>
</dbReference>
<sequence>MQTLAPRAPARTLTPHDLAHLTRLLAEEGTAHAGKEDIRRALDESRLAPAGAVAPGLVTLDAQVFLVAGPQEQFCRITLVLPPDADPARGRVSVLSPLGSALLGRSTGETATWRSFGRVHAARIVAVLAPLPAKGPDEATR</sequence>
<dbReference type="AlphaFoldDB" id="A0A923MTB6"/>
<dbReference type="Pfam" id="PF01272">
    <property type="entry name" value="GreA_GreB"/>
    <property type="match status" value="1"/>
</dbReference>
<dbReference type="EMBL" id="JACORT010000007">
    <property type="protein sequence ID" value="MBC5784591.1"/>
    <property type="molecule type" value="Genomic_DNA"/>
</dbReference>
<keyword evidence="3" id="KW-1185">Reference proteome</keyword>
<dbReference type="PROSITE" id="PS00830">
    <property type="entry name" value="GREAB_2"/>
    <property type="match status" value="1"/>
</dbReference>
<dbReference type="SUPFAM" id="SSF54534">
    <property type="entry name" value="FKBP-like"/>
    <property type="match status" value="1"/>
</dbReference>
<dbReference type="Proteomes" id="UP000608513">
    <property type="component" value="Unassembled WGS sequence"/>
</dbReference>
<evidence type="ECO:0000313" key="3">
    <source>
        <dbReference type="Proteomes" id="UP000608513"/>
    </source>
</evidence>
<proteinExistence type="predicted"/>
<dbReference type="InterPro" id="IPR036953">
    <property type="entry name" value="GreA/GreB_C_sf"/>
</dbReference>
<dbReference type="Gene3D" id="3.10.50.30">
    <property type="entry name" value="Transcription elongation factor, GreA/GreB, C-terminal domain"/>
    <property type="match status" value="1"/>
</dbReference>
<dbReference type="GO" id="GO:0003677">
    <property type="term" value="F:DNA binding"/>
    <property type="evidence" value="ECO:0007669"/>
    <property type="project" value="InterPro"/>
</dbReference>
<feature type="domain" description="Transcription elongation factor GreA/GreB C-terminal" evidence="1">
    <location>
        <begin position="57"/>
        <end position="127"/>
    </location>
</feature>
<organism evidence="2 3">
    <name type="scientific">Ramlibacter cellulosilyticus</name>
    <dbReference type="NCBI Taxonomy" id="2764187"/>
    <lineage>
        <taxon>Bacteria</taxon>
        <taxon>Pseudomonadati</taxon>
        <taxon>Pseudomonadota</taxon>
        <taxon>Betaproteobacteria</taxon>
        <taxon>Burkholderiales</taxon>
        <taxon>Comamonadaceae</taxon>
        <taxon>Ramlibacter</taxon>
    </lineage>
</organism>
<evidence type="ECO:0000313" key="2">
    <source>
        <dbReference type="EMBL" id="MBC5784591.1"/>
    </source>
</evidence>
<accession>A0A923MTB6</accession>